<dbReference type="AlphaFoldDB" id="A0AAV9JRW0"/>
<proteinExistence type="predicted"/>
<evidence type="ECO:0000313" key="2">
    <source>
        <dbReference type="Proteomes" id="UP001324427"/>
    </source>
</evidence>
<dbReference type="Proteomes" id="UP001324427">
    <property type="component" value="Unassembled WGS sequence"/>
</dbReference>
<gene>
    <name evidence="1" type="ORF">LTR36_010213</name>
</gene>
<sequence>MVVSRHISINPQTIRTLHARQHFSSPSSALTGTNPSENDQHQLLQARRTIPCVQQIIAFTELSAELRNRIYGYAFANGGREDALLVVSPFIDDAMTLARQPAITKLSQQIRAESLAMFYDSNKFVAYIRAYDFRELCQWVKCVTSAPNPSTVRVHVKLMDWVLCEYQLLPLMRAWRDMKHETVHLEIHNCIERTLSHPFQHVSFQPFRWETPTFDQRELLTEAIVEAEALKARGYFTELSLREACALLVQRVAKYLSRCDAVSAAGTRCQKHGVAAE</sequence>
<name>A0AAV9JRW0_9PEZI</name>
<organism evidence="1 2">
    <name type="scientific">Oleoguttula mirabilis</name>
    <dbReference type="NCBI Taxonomy" id="1507867"/>
    <lineage>
        <taxon>Eukaryota</taxon>
        <taxon>Fungi</taxon>
        <taxon>Dikarya</taxon>
        <taxon>Ascomycota</taxon>
        <taxon>Pezizomycotina</taxon>
        <taxon>Dothideomycetes</taxon>
        <taxon>Dothideomycetidae</taxon>
        <taxon>Mycosphaerellales</taxon>
        <taxon>Teratosphaeriaceae</taxon>
        <taxon>Oleoguttula</taxon>
    </lineage>
</organism>
<comment type="caution">
    <text evidence="1">The sequence shown here is derived from an EMBL/GenBank/DDBJ whole genome shotgun (WGS) entry which is preliminary data.</text>
</comment>
<dbReference type="EMBL" id="JAVFHQ010000008">
    <property type="protein sequence ID" value="KAK4548343.1"/>
    <property type="molecule type" value="Genomic_DNA"/>
</dbReference>
<evidence type="ECO:0000313" key="1">
    <source>
        <dbReference type="EMBL" id="KAK4548343.1"/>
    </source>
</evidence>
<accession>A0AAV9JRW0</accession>
<reference evidence="1 2" key="1">
    <citation type="submission" date="2021-11" db="EMBL/GenBank/DDBJ databases">
        <title>Black yeast isolated from Biological Soil Crust.</title>
        <authorList>
            <person name="Kurbessoian T."/>
        </authorList>
    </citation>
    <scope>NUCLEOTIDE SEQUENCE [LARGE SCALE GENOMIC DNA]</scope>
    <source>
        <strain evidence="1 2">CCFEE 5522</strain>
    </source>
</reference>
<keyword evidence="2" id="KW-1185">Reference proteome</keyword>
<protein>
    <submittedName>
        <fullName evidence="1">Uncharacterized protein</fullName>
    </submittedName>
</protein>